<protein>
    <recommendedName>
        <fullName evidence="3">DUF1365 domain-containing protein</fullName>
    </recommendedName>
</protein>
<sequence length="261" mass="29116">MGEVTGTSTGTADRTAAVEPVVVPALYDATVSHVRRERITNDFSHRVYTWLVDLDRLPRLPVWLRPFARFEARDHLGDPNRSIKDNLVAWLGDQGVEVTGRVLMLANARVLGYVFNPLTVYWVHDASGALLCVVAEVHNTYGERHCYLLRTDADGRASTTKEFYVSPFLAMGGHYLMRLPRPGARLALTVALRQNGSTPFTATLSGVRTPATPAEVLRMALRRPLMPQRVSALIRRHGIALWARRVPIARRPRHVPQGGVQ</sequence>
<evidence type="ECO:0000313" key="2">
    <source>
        <dbReference type="Proteomes" id="UP000019277"/>
    </source>
</evidence>
<comment type="caution">
    <text evidence="1">The sequence shown here is derived from an EMBL/GenBank/DDBJ whole genome shotgun (WGS) entry which is preliminary data.</text>
</comment>
<dbReference type="STRING" id="909613.UO65_6407"/>
<evidence type="ECO:0008006" key="3">
    <source>
        <dbReference type="Google" id="ProtNLM"/>
    </source>
</evidence>
<gene>
    <name evidence="1" type="ORF">UO65_6407</name>
</gene>
<dbReference type="PANTHER" id="PTHR33973">
    <property type="entry name" value="OS07G0153300 PROTEIN"/>
    <property type="match status" value="1"/>
</dbReference>
<dbReference type="Pfam" id="PF07103">
    <property type="entry name" value="DUF1365"/>
    <property type="match status" value="1"/>
</dbReference>
<reference evidence="1 2" key="1">
    <citation type="journal article" date="2014" name="Genome Announc.">
        <title>Draft Genome Sequence of the Antitrypanosomally Active Sponge-Associated Bacterium Actinokineospora sp. Strain EG49.</title>
        <authorList>
            <person name="Harjes J."/>
            <person name="Ryu T."/>
            <person name="Abdelmohsen U.R."/>
            <person name="Moitinho-Silva L."/>
            <person name="Horn H."/>
            <person name="Ravasi T."/>
            <person name="Hentschel U."/>
        </authorList>
    </citation>
    <scope>NUCLEOTIDE SEQUENCE [LARGE SCALE GENOMIC DNA]</scope>
    <source>
        <strain evidence="1 2">EG49</strain>
    </source>
</reference>
<keyword evidence="2" id="KW-1185">Reference proteome</keyword>
<dbReference type="eggNOG" id="COG3496">
    <property type="taxonomic scope" value="Bacteria"/>
</dbReference>
<accession>W7IC02</accession>
<dbReference type="EMBL" id="AYXG01000243">
    <property type="protein sequence ID" value="EWC58315.1"/>
    <property type="molecule type" value="Genomic_DNA"/>
</dbReference>
<evidence type="ECO:0000313" key="1">
    <source>
        <dbReference type="EMBL" id="EWC58315.1"/>
    </source>
</evidence>
<dbReference type="Proteomes" id="UP000019277">
    <property type="component" value="Unassembled WGS sequence"/>
</dbReference>
<proteinExistence type="predicted"/>
<dbReference type="PANTHER" id="PTHR33973:SF4">
    <property type="entry name" value="OS07G0153300 PROTEIN"/>
    <property type="match status" value="1"/>
</dbReference>
<name>W7IC02_9PSEU</name>
<dbReference type="InterPro" id="IPR010775">
    <property type="entry name" value="DUF1365"/>
</dbReference>
<dbReference type="PATRIC" id="fig|909613.9.peg.6402"/>
<dbReference type="AlphaFoldDB" id="W7IC02"/>
<organism evidence="1 2">
    <name type="scientific">Actinokineospora spheciospongiae</name>
    <dbReference type="NCBI Taxonomy" id="909613"/>
    <lineage>
        <taxon>Bacteria</taxon>
        <taxon>Bacillati</taxon>
        <taxon>Actinomycetota</taxon>
        <taxon>Actinomycetes</taxon>
        <taxon>Pseudonocardiales</taxon>
        <taxon>Pseudonocardiaceae</taxon>
        <taxon>Actinokineospora</taxon>
    </lineage>
</organism>